<dbReference type="InterPro" id="IPR000182">
    <property type="entry name" value="GNAT_dom"/>
</dbReference>
<evidence type="ECO:0000313" key="2">
    <source>
        <dbReference type="EMBL" id="MFD1674070.1"/>
    </source>
</evidence>
<evidence type="ECO:0000313" key="3">
    <source>
        <dbReference type="Proteomes" id="UP001597079"/>
    </source>
</evidence>
<dbReference type="Gene3D" id="3.40.630.30">
    <property type="match status" value="1"/>
</dbReference>
<dbReference type="CDD" id="cd04301">
    <property type="entry name" value="NAT_SF"/>
    <property type="match status" value="1"/>
</dbReference>
<protein>
    <submittedName>
        <fullName evidence="2">GNAT family N-acetyltransferase</fullName>
        <ecNumber evidence="2">2.3.1.-</ecNumber>
    </submittedName>
</protein>
<dbReference type="RefSeq" id="WP_377941784.1">
    <property type="nucleotide sequence ID" value="NZ_JBHUCX010000015.1"/>
</dbReference>
<name>A0ABW4JDQ6_9BACL</name>
<dbReference type="EC" id="2.3.1.-" evidence="2"/>
<keyword evidence="3" id="KW-1185">Reference proteome</keyword>
<organism evidence="2 3">
    <name type="scientific">Alicyclobacillus fodiniaquatilis</name>
    <dbReference type="NCBI Taxonomy" id="1661150"/>
    <lineage>
        <taxon>Bacteria</taxon>
        <taxon>Bacillati</taxon>
        <taxon>Bacillota</taxon>
        <taxon>Bacilli</taxon>
        <taxon>Bacillales</taxon>
        <taxon>Alicyclobacillaceae</taxon>
        <taxon>Alicyclobacillus</taxon>
    </lineage>
</organism>
<keyword evidence="2" id="KW-0808">Transferase</keyword>
<dbReference type="SUPFAM" id="SSF55729">
    <property type="entry name" value="Acyl-CoA N-acyltransferases (Nat)"/>
    <property type="match status" value="1"/>
</dbReference>
<dbReference type="InterPro" id="IPR016181">
    <property type="entry name" value="Acyl_CoA_acyltransferase"/>
</dbReference>
<dbReference type="EMBL" id="JBHUCX010000015">
    <property type="protein sequence ID" value="MFD1674070.1"/>
    <property type="molecule type" value="Genomic_DNA"/>
</dbReference>
<sequence>MIIERQMKPDESKYVFDRLIQYNAQYMPEQVKGNYEQINLILKNEEGQIQGGVLAEWRWNWMHVGILWVDDTLRGQGYGSRLLSEIEYIAAQKECECIELDTYSFQAP</sequence>
<dbReference type="PROSITE" id="PS51186">
    <property type="entry name" value="GNAT"/>
    <property type="match status" value="1"/>
</dbReference>
<dbReference type="Proteomes" id="UP001597079">
    <property type="component" value="Unassembled WGS sequence"/>
</dbReference>
<dbReference type="GO" id="GO:0016746">
    <property type="term" value="F:acyltransferase activity"/>
    <property type="evidence" value="ECO:0007669"/>
    <property type="project" value="UniProtKB-KW"/>
</dbReference>
<dbReference type="Pfam" id="PF00583">
    <property type="entry name" value="Acetyltransf_1"/>
    <property type="match status" value="1"/>
</dbReference>
<gene>
    <name evidence="2" type="ORF">ACFSB2_05010</name>
</gene>
<keyword evidence="2" id="KW-0012">Acyltransferase</keyword>
<evidence type="ECO:0000259" key="1">
    <source>
        <dbReference type="PROSITE" id="PS51186"/>
    </source>
</evidence>
<feature type="domain" description="N-acetyltransferase" evidence="1">
    <location>
        <begin position="2"/>
        <end position="108"/>
    </location>
</feature>
<comment type="caution">
    <text evidence="2">The sequence shown here is derived from an EMBL/GenBank/DDBJ whole genome shotgun (WGS) entry which is preliminary data.</text>
</comment>
<proteinExistence type="predicted"/>
<reference evidence="3" key="1">
    <citation type="journal article" date="2019" name="Int. J. Syst. Evol. Microbiol.">
        <title>The Global Catalogue of Microorganisms (GCM) 10K type strain sequencing project: providing services to taxonomists for standard genome sequencing and annotation.</title>
        <authorList>
            <consortium name="The Broad Institute Genomics Platform"/>
            <consortium name="The Broad Institute Genome Sequencing Center for Infectious Disease"/>
            <person name="Wu L."/>
            <person name="Ma J."/>
        </authorList>
    </citation>
    <scope>NUCLEOTIDE SEQUENCE [LARGE SCALE GENOMIC DNA]</scope>
    <source>
        <strain evidence="3">CGMCC 1.12286</strain>
    </source>
</reference>
<accession>A0ABW4JDQ6</accession>